<proteinExistence type="predicted"/>
<dbReference type="InterPro" id="IPR050922">
    <property type="entry name" value="LytR/CpsA/Psr_CW_biosynth"/>
</dbReference>
<name>A0A644WKN9_9ZZZZ</name>
<evidence type="ECO:0000259" key="2">
    <source>
        <dbReference type="Pfam" id="PF03816"/>
    </source>
</evidence>
<protein>
    <submittedName>
        <fullName evidence="3">Transcriptional regulator LytR</fullName>
    </submittedName>
</protein>
<dbReference type="Pfam" id="PF03816">
    <property type="entry name" value="LytR_cpsA_psr"/>
    <property type="match status" value="1"/>
</dbReference>
<dbReference type="NCBIfam" id="TIGR00350">
    <property type="entry name" value="lytR_cpsA_psr"/>
    <property type="match status" value="1"/>
</dbReference>
<dbReference type="InterPro" id="IPR004474">
    <property type="entry name" value="LytR_CpsA_psr"/>
</dbReference>
<evidence type="ECO:0000313" key="3">
    <source>
        <dbReference type="EMBL" id="MPM04456.1"/>
    </source>
</evidence>
<dbReference type="Gene3D" id="3.40.630.190">
    <property type="entry name" value="LCP protein"/>
    <property type="match status" value="1"/>
</dbReference>
<feature type="transmembrane region" description="Helical" evidence="1">
    <location>
        <begin position="21"/>
        <end position="44"/>
    </location>
</feature>
<keyword evidence="1" id="KW-1133">Transmembrane helix</keyword>
<accession>A0A644WKN9</accession>
<feature type="domain" description="Cell envelope-related transcriptional attenuator" evidence="2">
    <location>
        <begin position="93"/>
        <end position="239"/>
    </location>
</feature>
<dbReference type="AlphaFoldDB" id="A0A644WKN9"/>
<dbReference type="EMBL" id="VSSQ01001040">
    <property type="protein sequence ID" value="MPM04456.1"/>
    <property type="molecule type" value="Genomic_DNA"/>
</dbReference>
<keyword evidence="1" id="KW-0812">Transmembrane</keyword>
<comment type="caution">
    <text evidence="3">The sequence shown here is derived from an EMBL/GenBank/DDBJ whole genome shotgun (WGS) entry which is preliminary data.</text>
</comment>
<evidence type="ECO:0000256" key="1">
    <source>
        <dbReference type="SAM" id="Phobius"/>
    </source>
</evidence>
<gene>
    <name evidence="3" type="primary">lytR_23</name>
    <name evidence="3" type="ORF">SDC9_50733</name>
</gene>
<reference evidence="3" key="1">
    <citation type="submission" date="2019-08" db="EMBL/GenBank/DDBJ databases">
        <authorList>
            <person name="Kucharzyk K."/>
            <person name="Murdoch R.W."/>
            <person name="Higgins S."/>
            <person name="Loffler F."/>
        </authorList>
    </citation>
    <scope>NUCLEOTIDE SEQUENCE</scope>
</reference>
<dbReference type="PANTHER" id="PTHR33392:SF6">
    <property type="entry name" value="POLYISOPRENYL-TEICHOIC ACID--PEPTIDOGLYCAN TEICHOIC ACID TRANSFERASE TAGU"/>
    <property type="match status" value="1"/>
</dbReference>
<organism evidence="3">
    <name type="scientific">bioreactor metagenome</name>
    <dbReference type="NCBI Taxonomy" id="1076179"/>
    <lineage>
        <taxon>unclassified sequences</taxon>
        <taxon>metagenomes</taxon>
        <taxon>ecological metagenomes</taxon>
    </lineage>
</organism>
<keyword evidence="1" id="KW-0472">Membrane</keyword>
<sequence>MSNEELGKTPKKFKRRIRWGRLLLFIIISIALVAGSFFLGRMAFRILFAPKVPVVAATEDIGTDEILNKRINVLLLGIDDGDSEDFGTDAPKRTDAMMVVSFDTEHNEVSILSIPRDTRVSIPGHRAPDKINAAYAYGGINLAKQTVANLLQIPIHYYILANWQGFIQVMDILGGVDLYVDHNMNYEDPYANLKIHLQQGFQHLDGEKAGEYVRFRHDELGDIGRVQRQQKFFKALASEFFSVGNVVKIPSIAGALAKNVETDMDTLTMIRAANSFKLFGGERVQSEMIYGDFKTIDGLSYWVTSPKQVTKSLDELKIPHRKIEKI</sequence>
<dbReference type="PANTHER" id="PTHR33392">
    <property type="entry name" value="POLYISOPRENYL-TEICHOIC ACID--PEPTIDOGLYCAN TEICHOIC ACID TRANSFERASE TAGU"/>
    <property type="match status" value="1"/>
</dbReference>